<dbReference type="Proteomes" id="UP000295294">
    <property type="component" value="Plasmid unnamed1"/>
</dbReference>
<protein>
    <submittedName>
        <fullName evidence="1">Uncharacterized protein</fullName>
    </submittedName>
</protein>
<accession>A0A4P7LGX9</accession>
<proteinExistence type="predicted"/>
<evidence type="ECO:0000313" key="1">
    <source>
        <dbReference type="EMBL" id="QBY55464.1"/>
    </source>
</evidence>
<organism evidence="1 2">
    <name type="scientific">Cupriavidus oxalaticus</name>
    <dbReference type="NCBI Taxonomy" id="96344"/>
    <lineage>
        <taxon>Bacteria</taxon>
        <taxon>Pseudomonadati</taxon>
        <taxon>Pseudomonadota</taxon>
        <taxon>Betaproteobacteria</taxon>
        <taxon>Burkholderiales</taxon>
        <taxon>Burkholderiaceae</taxon>
        <taxon>Cupriavidus</taxon>
    </lineage>
</organism>
<evidence type="ECO:0000313" key="2">
    <source>
        <dbReference type="Proteomes" id="UP000295294"/>
    </source>
</evidence>
<geneLocation type="plasmid" evidence="1">
    <name>unnamed1</name>
</geneLocation>
<name>A0A4P7LGX9_9BURK</name>
<keyword evidence="1" id="KW-0614">Plasmid</keyword>
<dbReference type="KEGG" id="cox:E0W60_30980"/>
<sequence>MPNVDIDTFRILLDRLLDLMEALDGFGWTQGKHEAALVEAQGAQWVKGGGGNHLQSLIEYRNRIVRLEGGVKGVVETIRVANPAASQRLKDILSANLFNRTNAIKAAIDQTETTVRSLRQTDPNRFVGVKFFEGGAGTNVGRTVSSLPSEQLKTMAIRSQLRQGVEPTLLPRTQPAAERTISLIRQMPVSAEDVRRNISQMVAGFLAAVRVWMSQMLSQASAAARLAMIGIEEALVGFGSRLTTPVILIGKPWGEPIQS</sequence>
<dbReference type="AlphaFoldDB" id="A0A4P7LGX9"/>
<dbReference type="EMBL" id="CP038636">
    <property type="protein sequence ID" value="QBY55464.1"/>
    <property type="molecule type" value="Genomic_DNA"/>
</dbReference>
<gene>
    <name evidence="1" type="ORF">E0W60_30980</name>
</gene>
<reference evidence="1 2" key="1">
    <citation type="submission" date="2019-03" db="EMBL/GenBank/DDBJ databases">
        <title>Efficiently degradation of phenoxyalkanoic acid herbicides by Cupriavidus oxalaticus strain X32.</title>
        <authorList>
            <person name="Sheng X."/>
        </authorList>
    </citation>
    <scope>NUCLEOTIDE SEQUENCE [LARGE SCALE GENOMIC DNA]</scope>
    <source>
        <strain evidence="1 2">X32</strain>
        <plasmid evidence="1 2">unnamed1</plasmid>
    </source>
</reference>
<dbReference type="RefSeq" id="WP_135706706.1">
    <property type="nucleotide sequence ID" value="NZ_CP038636.1"/>
</dbReference>